<sequence length="73" mass="9015">MPRTLQEQLDRVERDIKLHIEFEKTEKARFDRESYLWTAEDRIEWQEEQTATAQYLRELLQERARLRIKLGLP</sequence>
<name>A0AAE5X4S3_9BRAD</name>
<accession>A0AAE5X4S3</accession>
<evidence type="ECO:0000313" key="1">
    <source>
        <dbReference type="EMBL" id="QAU48735.1"/>
    </source>
</evidence>
<dbReference type="RefSeq" id="WP_128953495.1">
    <property type="nucleotide sequence ID" value="NZ_CP030053.1"/>
</dbReference>
<protein>
    <submittedName>
        <fullName evidence="1">Uncharacterized protein</fullName>
    </submittedName>
</protein>
<evidence type="ECO:0000313" key="2">
    <source>
        <dbReference type="Proteomes" id="UP000288972"/>
    </source>
</evidence>
<dbReference type="AlphaFoldDB" id="A0AAE5X4S3"/>
<proteinExistence type="predicted"/>
<gene>
    <name evidence="1" type="ORF">XH91_27530</name>
</gene>
<reference evidence="1 2" key="1">
    <citation type="submission" date="2018-06" db="EMBL/GenBank/DDBJ databases">
        <title>Comparative genomics of rhizobia nodulating Arachis hypogaea in China.</title>
        <authorList>
            <person name="Li Y."/>
        </authorList>
    </citation>
    <scope>NUCLEOTIDE SEQUENCE [LARGE SCALE GENOMIC DNA]</scope>
    <source>
        <strain evidence="1 2">CCBAU 51670</strain>
    </source>
</reference>
<dbReference type="EMBL" id="CP030053">
    <property type="protein sequence ID" value="QAU48735.1"/>
    <property type="molecule type" value="Genomic_DNA"/>
</dbReference>
<dbReference type="Proteomes" id="UP000288972">
    <property type="component" value="Chromosome"/>
</dbReference>
<organism evidence="1 2">
    <name type="scientific">Bradyrhizobium guangzhouense</name>
    <dbReference type="NCBI Taxonomy" id="1325095"/>
    <lineage>
        <taxon>Bacteria</taxon>
        <taxon>Pseudomonadati</taxon>
        <taxon>Pseudomonadota</taxon>
        <taxon>Alphaproteobacteria</taxon>
        <taxon>Hyphomicrobiales</taxon>
        <taxon>Nitrobacteraceae</taxon>
        <taxon>Bradyrhizobium</taxon>
    </lineage>
</organism>
<dbReference type="KEGG" id="bgz:XH91_27530"/>